<gene>
    <name evidence="2" type="ORF">GGR00_000009</name>
</gene>
<evidence type="ECO:0000313" key="3">
    <source>
        <dbReference type="Proteomes" id="UP000536262"/>
    </source>
</evidence>
<evidence type="ECO:0000256" key="1">
    <source>
        <dbReference type="SAM" id="SignalP"/>
    </source>
</evidence>
<proteinExistence type="predicted"/>
<sequence length="183" mass="19487">MKRLFLSAVLPVMAVSLSSLAHAEPAKAPERDKKFFKSVQGEWVGPGEIVAGKYKGTKFTCSFTGSTPDGKVGMSLDGGCRVGVFTQKMSATIEQKGRTYRGTFLDGSAGKGLDIVSGNVVDGRKVVLSLNRNQLNGVMQARVPDENSMHVTVSVRVDKQLVPVIGMKLSRVDDTAVGAIAKN</sequence>
<evidence type="ECO:0000313" key="2">
    <source>
        <dbReference type="EMBL" id="MBB6352257.1"/>
    </source>
</evidence>
<keyword evidence="1" id="KW-0732">Signal</keyword>
<dbReference type="Proteomes" id="UP000536262">
    <property type="component" value="Unassembled WGS sequence"/>
</dbReference>
<comment type="caution">
    <text evidence="2">The sequence shown here is derived from an EMBL/GenBank/DDBJ whole genome shotgun (WGS) entry which is preliminary data.</text>
</comment>
<organism evidence="2 3">
    <name type="scientific">Aminobacter aganoensis</name>
    <dbReference type="NCBI Taxonomy" id="83264"/>
    <lineage>
        <taxon>Bacteria</taxon>
        <taxon>Pseudomonadati</taxon>
        <taxon>Pseudomonadota</taxon>
        <taxon>Alphaproteobacteria</taxon>
        <taxon>Hyphomicrobiales</taxon>
        <taxon>Phyllobacteriaceae</taxon>
        <taxon>Aminobacter</taxon>
    </lineage>
</organism>
<dbReference type="AlphaFoldDB" id="A0A7X0CBU2"/>
<dbReference type="RefSeq" id="WP_055973942.1">
    <property type="nucleotide sequence ID" value="NZ_BAABEG010000001.1"/>
</dbReference>
<name>A0A7X0CBU2_9HYPH</name>
<accession>A0A7X0CBU2</accession>
<feature type="signal peptide" evidence="1">
    <location>
        <begin position="1"/>
        <end position="23"/>
    </location>
</feature>
<protein>
    <submittedName>
        <fullName evidence="2">Uncharacterized protein</fullName>
    </submittedName>
</protein>
<keyword evidence="3" id="KW-1185">Reference proteome</keyword>
<reference evidence="2 3" key="1">
    <citation type="submission" date="2020-08" db="EMBL/GenBank/DDBJ databases">
        <title>Genomic Encyclopedia of Type Strains, Phase IV (KMG-IV): sequencing the most valuable type-strain genomes for metagenomic binning, comparative biology and taxonomic classification.</title>
        <authorList>
            <person name="Goeker M."/>
        </authorList>
    </citation>
    <scope>NUCLEOTIDE SEQUENCE [LARGE SCALE GENOMIC DNA]</scope>
    <source>
        <strain evidence="2 3">DSM 7051</strain>
    </source>
</reference>
<feature type="chain" id="PRO_5031065897" evidence="1">
    <location>
        <begin position="24"/>
        <end position="183"/>
    </location>
</feature>
<dbReference type="EMBL" id="JACHOU010000001">
    <property type="protein sequence ID" value="MBB6352257.1"/>
    <property type="molecule type" value="Genomic_DNA"/>
</dbReference>